<proteinExistence type="predicted"/>
<organism evidence="2 3">
    <name type="scientific">Hydrogenovibrio marinus</name>
    <dbReference type="NCBI Taxonomy" id="28885"/>
    <lineage>
        <taxon>Bacteria</taxon>
        <taxon>Pseudomonadati</taxon>
        <taxon>Pseudomonadota</taxon>
        <taxon>Gammaproteobacteria</taxon>
        <taxon>Thiotrichales</taxon>
        <taxon>Piscirickettsiaceae</taxon>
        <taxon>Hydrogenovibrio</taxon>
    </lineage>
</organism>
<feature type="transmembrane region" description="Helical" evidence="1">
    <location>
        <begin position="117"/>
        <end position="136"/>
    </location>
</feature>
<feature type="transmembrane region" description="Helical" evidence="1">
    <location>
        <begin position="199"/>
        <end position="219"/>
    </location>
</feature>
<reference evidence="2 3" key="1">
    <citation type="submission" date="2014-04" db="EMBL/GenBank/DDBJ databases">
        <title>Draft genome sequence of Hydrogenovibrio marinus MH-110, a model organism for aerobic H2 metabolism.</title>
        <authorList>
            <person name="Cha H.J."/>
            <person name="Jo B.H."/>
            <person name="Hwang B.H."/>
        </authorList>
    </citation>
    <scope>NUCLEOTIDE SEQUENCE [LARGE SCALE GENOMIC DNA]</scope>
    <source>
        <strain evidence="2 3">MH-110</strain>
    </source>
</reference>
<feature type="transmembrane region" description="Helical" evidence="1">
    <location>
        <begin position="92"/>
        <end position="111"/>
    </location>
</feature>
<feature type="transmembrane region" description="Helical" evidence="1">
    <location>
        <begin position="156"/>
        <end position="179"/>
    </location>
</feature>
<evidence type="ECO:0000256" key="1">
    <source>
        <dbReference type="SAM" id="Phobius"/>
    </source>
</evidence>
<feature type="transmembrane region" description="Helical" evidence="1">
    <location>
        <begin position="263"/>
        <end position="282"/>
    </location>
</feature>
<feature type="transmembrane region" description="Helical" evidence="1">
    <location>
        <begin position="52"/>
        <end position="72"/>
    </location>
</feature>
<protein>
    <submittedName>
        <fullName evidence="2">Mechanosensitive ion channel protein MscS</fullName>
    </submittedName>
</protein>
<keyword evidence="1" id="KW-0812">Transmembrane</keyword>
<dbReference type="Proteomes" id="UP000027341">
    <property type="component" value="Unassembled WGS sequence"/>
</dbReference>
<keyword evidence="1" id="KW-0472">Membrane</keyword>
<keyword evidence="3" id="KW-1185">Reference proteome</keyword>
<evidence type="ECO:0000313" key="2">
    <source>
        <dbReference type="EMBL" id="KDN95296.1"/>
    </source>
</evidence>
<comment type="caution">
    <text evidence="2">The sequence shown here is derived from an EMBL/GenBank/DDBJ whole genome shotgun (WGS) entry which is preliminary data.</text>
</comment>
<feature type="transmembrane region" description="Helical" evidence="1">
    <location>
        <begin position="294"/>
        <end position="314"/>
    </location>
</feature>
<gene>
    <name evidence="2" type="ORF">EI16_03060</name>
</gene>
<feature type="transmembrane region" description="Helical" evidence="1">
    <location>
        <begin position="240"/>
        <end position="257"/>
    </location>
</feature>
<keyword evidence="1" id="KW-1133">Transmembrane helix</keyword>
<accession>A0A066ZY70</accession>
<evidence type="ECO:0000313" key="3">
    <source>
        <dbReference type="Proteomes" id="UP000027341"/>
    </source>
</evidence>
<dbReference type="EMBL" id="JMIU01000001">
    <property type="protein sequence ID" value="KDN95296.1"/>
    <property type="molecule type" value="Genomic_DNA"/>
</dbReference>
<dbReference type="RefSeq" id="WP_029909271.1">
    <property type="nucleotide sequence ID" value="NZ_AP020335.1"/>
</dbReference>
<dbReference type="AlphaFoldDB" id="A0A066ZY70"/>
<dbReference type="STRING" id="28885.EI16_03060"/>
<name>A0A066ZY70_HYDMR</name>
<feature type="transmembrane region" description="Helical" evidence="1">
    <location>
        <begin position="355"/>
        <end position="380"/>
    </location>
</feature>
<sequence>MRSQKKGLILPIVALTILPLIASWFAYADHLPPGFGVFPPLQVTEPPTPGFNLTIFLVLLAVEAFLIFFLVFPQKFGFKPVEPPTPYDRKPLPWWFWAGLIITLFFWYLMWARPEPLMNLVYLAFPPLWWGFITLIDGLVYSRSGGYSLMSKKPKLFAITIVVSMFAWFYFEYFDYFALGNWYYPNTVLIPALSHPEIVVLYLVAYTTVWPAVFEWYALLHTFPKLAVKYSDGPKVKLPGTALLLVSLALITIMVFYPYPFFWAIWVGIMLAFSGVLVMLSIPSPLSELAKGNWSPMILIALSALFNGFFWEMWNYGSSHPTNPISNPNYWVYDVPYVNVIHIFSEMPLEGYLGYMPFGLMVWLMFIWAGKVFGFDTYLLKEDERKYNSEV</sequence>